<dbReference type="EMBL" id="MT631525">
    <property type="protein sequence ID" value="QNO52923.1"/>
    <property type="molecule type" value="Genomic_DNA"/>
</dbReference>
<proteinExistence type="predicted"/>
<name>A0A7G9YY39_9EURY</name>
<sequence length="64" mass="7650">MYIHKAIELREEIYQALKKETGEEGVSERINEILYKALFKEKKSLFGTMEKTDISDLRDREDRI</sequence>
<protein>
    <submittedName>
        <fullName evidence="1">Uncharacterized protein</fullName>
    </submittedName>
</protein>
<gene>
    <name evidence="1" type="ORF">PANBHIFL_00038</name>
</gene>
<evidence type="ECO:0000313" key="1">
    <source>
        <dbReference type="EMBL" id="QNO52923.1"/>
    </source>
</evidence>
<accession>A0A7G9YY39</accession>
<reference evidence="1" key="1">
    <citation type="submission" date="2020-06" db="EMBL/GenBank/DDBJ databases">
        <title>Unique genomic features of the anaerobic methanotrophic archaea.</title>
        <authorList>
            <person name="Chadwick G.L."/>
            <person name="Skennerton C.T."/>
            <person name="Laso-Perez R."/>
            <person name="Leu A.O."/>
            <person name="Speth D.R."/>
            <person name="Yu H."/>
            <person name="Morgan-Lang C."/>
            <person name="Hatzenpichler R."/>
            <person name="Goudeau D."/>
            <person name="Malmstrom R."/>
            <person name="Brazelton W.J."/>
            <person name="Woyke T."/>
            <person name="Hallam S.J."/>
            <person name="Tyson G.W."/>
            <person name="Wegener G."/>
            <person name="Boetius A."/>
            <person name="Orphan V."/>
        </authorList>
    </citation>
    <scope>NUCLEOTIDE SEQUENCE</scope>
</reference>
<organism evidence="1">
    <name type="scientific">Candidatus Methanophagaceae archaeon ANME-1 ERB6</name>
    <dbReference type="NCBI Taxonomy" id="2759912"/>
    <lineage>
        <taxon>Archaea</taxon>
        <taxon>Methanobacteriati</taxon>
        <taxon>Methanobacteriota</taxon>
        <taxon>Stenosarchaea group</taxon>
        <taxon>Methanomicrobia</taxon>
        <taxon>Candidatus Methanophagales</taxon>
        <taxon>Candidatus Methanophagaceae</taxon>
    </lineage>
</organism>
<dbReference type="AlphaFoldDB" id="A0A7G9YY39"/>